<dbReference type="EMBL" id="CAJNOG010000228">
    <property type="protein sequence ID" value="CAF1096005.1"/>
    <property type="molecule type" value="Genomic_DNA"/>
</dbReference>
<evidence type="ECO:0000259" key="11">
    <source>
        <dbReference type="PROSITE" id="PS50089"/>
    </source>
</evidence>
<evidence type="ECO:0000256" key="1">
    <source>
        <dbReference type="ARBA" id="ARBA00008649"/>
    </source>
</evidence>
<evidence type="ECO:0000313" key="14">
    <source>
        <dbReference type="Proteomes" id="UP000663845"/>
    </source>
</evidence>
<dbReference type="InterPro" id="IPR036028">
    <property type="entry name" value="SH3-like_dom_sf"/>
</dbReference>
<keyword evidence="5" id="KW-0862">Zinc</keyword>
<dbReference type="Pfam" id="PF13445">
    <property type="entry name" value="zf-RING_UBOX"/>
    <property type="match status" value="1"/>
</dbReference>
<keyword evidence="3" id="KW-0479">Metal-binding</keyword>
<dbReference type="InterPro" id="IPR027370">
    <property type="entry name" value="Znf-RING_euk"/>
</dbReference>
<gene>
    <name evidence="12" type="ORF">JYZ213_LOCUS21111</name>
    <name evidence="13" type="ORF">OXD698_LOCUS32560</name>
</gene>
<dbReference type="Proteomes" id="UP000663844">
    <property type="component" value="Unassembled WGS sequence"/>
</dbReference>
<dbReference type="SMART" id="SM00184">
    <property type="entry name" value="RING"/>
    <property type="match status" value="1"/>
</dbReference>
<dbReference type="InterPro" id="IPR001452">
    <property type="entry name" value="SH3_domain"/>
</dbReference>
<evidence type="ECO:0000256" key="8">
    <source>
        <dbReference type="PROSITE-ProRule" id="PRU00192"/>
    </source>
</evidence>
<dbReference type="PANTHER" id="PTHR25462">
    <property type="entry name" value="BONUS, ISOFORM C-RELATED"/>
    <property type="match status" value="1"/>
</dbReference>
<dbReference type="PROSITE" id="PS50002">
    <property type="entry name" value="SH3"/>
    <property type="match status" value="1"/>
</dbReference>
<dbReference type="InterPro" id="IPR017907">
    <property type="entry name" value="Znf_RING_CS"/>
</dbReference>
<evidence type="ECO:0000256" key="2">
    <source>
        <dbReference type="ARBA" id="ARBA00022443"/>
    </source>
</evidence>
<proteinExistence type="inferred from homology"/>
<evidence type="ECO:0000256" key="5">
    <source>
        <dbReference type="ARBA" id="ARBA00022833"/>
    </source>
</evidence>
<evidence type="ECO:0000256" key="6">
    <source>
        <dbReference type="ARBA" id="ARBA00022843"/>
    </source>
</evidence>
<dbReference type="Pfam" id="PF14604">
    <property type="entry name" value="SH3_9"/>
    <property type="match status" value="1"/>
</dbReference>
<sequence length="176" mass="19531">MSSKTNGEEFKKELEDIIKCPICLDNFNEPRMLLCSHTYCLQCIKDLAARNQGQFICPLRDGTTISSTNIDSLPLNLVIRDIVDLVTKHADNRSAAPGPPSPVLSPAMTASTNSTQQQQTIKFVKVLDFYVAEHADELTIQPGDLILLLERRPDQWCKGNLDGKIGLFPGSFVQDI</sequence>
<dbReference type="GO" id="GO:0008270">
    <property type="term" value="F:zinc ion binding"/>
    <property type="evidence" value="ECO:0007669"/>
    <property type="project" value="UniProtKB-KW"/>
</dbReference>
<evidence type="ECO:0000256" key="3">
    <source>
        <dbReference type="ARBA" id="ARBA00022723"/>
    </source>
</evidence>
<evidence type="ECO:0000313" key="13">
    <source>
        <dbReference type="EMBL" id="CAF4051582.1"/>
    </source>
</evidence>
<dbReference type="SMART" id="SM00326">
    <property type="entry name" value="SH3"/>
    <property type="match status" value="1"/>
</dbReference>
<evidence type="ECO:0000256" key="9">
    <source>
        <dbReference type="SAM" id="MobiDB-lite"/>
    </source>
</evidence>
<name>A0A814NU95_9BILA</name>
<dbReference type="Gene3D" id="2.30.30.40">
    <property type="entry name" value="SH3 Domains"/>
    <property type="match status" value="1"/>
</dbReference>
<dbReference type="PRINTS" id="PR00499">
    <property type="entry name" value="P67PHOX"/>
</dbReference>
<dbReference type="InterPro" id="IPR013083">
    <property type="entry name" value="Znf_RING/FYVE/PHD"/>
</dbReference>
<keyword evidence="2 8" id="KW-0728">SH3 domain</keyword>
<dbReference type="Gene3D" id="3.30.40.10">
    <property type="entry name" value="Zinc/RING finger domain, C3HC4 (zinc finger)"/>
    <property type="match status" value="1"/>
</dbReference>
<dbReference type="EMBL" id="CAJOAZ010004265">
    <property type="protein sequence ID" value="CAF4051582.1"/>
    <property type="molecule type" value="Genomic_DNA"/>
</dbReference>
<evidence type="ECO:0000259" key="10">
    <source>
        <dbReference type="PROSITE" id="PS50002"/>
    </source>
</evidence>
<dbReference type="PROSITE" id="PS50089">
    <property type="entry name" value="ZF_RING_2"/>
    <property type="match status" value="1"/>
</dbReference>
<dbReference type="PROSITE" id="PS00518">
    <property type="entry name" value="ZF_RING_1"/>
    <property type="match status" value="1"/>
</dbReference>
<comment type="similarity">
    <text evidence="1">Belongs to the SH3RF family.</text>
</comment>
<protein>
    <recommendedName>
        <fullName evidence="15">SH3 domain-containing protein</fullName>
    </recommendedName>
</protein>
<keyword evidence="6" id="KW-0832">Ubl conjugation</keyword>
<dbReference type="SUPFAM" id="SSF57850">
    <property type="entry name" value="RING/U-box"/>
    <property type="match status" value="1"/>
</dbReference>
<dbReference type="SUPFAM" id="SSF50044">
    <property type="entry name" value="SH3-domain"/>
    <property type="match status" value="1"/>
</dbReference>
<dbReference type="InterPro" id="IPR047153">
    <property type="entry name" value="TRIM45/56/19-like"/>
</dbReference>
<evidence type="ECO:0008006" key="15">
    <source>
        <dbReference type="Google" id="ProtNLM"/>
    </source>
</evidence>
<dbReference type="InterPro" id="IPR001841">
    <property type="entry name" value="Znf_RING"/>
</dbReference>
<feature type="region of interest" description="Disordered" evidence="9">
    <location>
        <begin position="91"/>
        <end position="113"/>
    </location>
</feature>
<evidence type="ECO:0000256" key="4">
    <source>
        <dbReference type="ARBA" id="ARBA00022771"/>
    </source>
</evidence>
<dbReference type="PANTHER" id="PTHR25462:SF296">
    <property type="entry name" value="MEIOTIC P26, ISOFORM F"/>
    <property type="match status" value="1"/>
</dbReference>
<feature type="domain" description="SH3" evidence="10">
    <location>
        <begin position="119"/>
        <end position="176"/>
    </location>
</feature>
<evidence type="ECO:0000313" key="12">
    <source>
        <dbReference type="EMBL" id="CAF1096005.1"/>
    </source>
</evidence>
<feature type="domain" description="RING-type" evidence="11">
    <location>
        <begin position="20"/>
        <end position="59"/>
    </location>
</feature>
<organism evidence="12 14">
    <name type="scientific">Adineta steineri</name>
    <dbReference type="NCBI Taxonomy" id="433720"/>
    <lineage>
        <taxon>Eukaryota</taxon>
        <taxon>Metazoa</taxon>
        <taxon>Spiralia</taxon>
        <taxon>Gnathifera</taxon>
        <taxon>Rotifera</taxon>
        <taxon>Eurotatoria</taxon>
        <taxon>Bdelloidea</taxon>
        <taxon>Adinetida</taxon>
        <taxon>Adinetidae</taxon>
        <taxon>Adineta</taxon>
    </lineage>
</organism>
<dbReference type="AlphaFoldDB" id="A0A814NU95"/>
<reference evidence="12" key="1">
    <citation type="submission" date="2021-02" db="EMBL/GenBank/DDBJ databases">
        <authorList>
            <person name="Nowell W R."/>
        </authorList>
    </citation>
    <scope>NUCLEOTIDE SEQUENCE</scope>
</reference>
<dbReference type="Proteomes" id="UP000663845">
    <property type="component" value="Unassembled WGS sequence"/>
</dbReference>
<keyword evidence="4 7" id="KW-0863">Zinc-finger</keyword>
<evidence type="ECO:0000256" key="7">
    <source>
        <dbReference type="PROSITE-ProRule" id="PRU00175"/>
    </source>
</evidence>
<comment type="caution">
    <text evidence="12">The sequence shown here is derived from an EMBL/GenBank/DDBJ whole genome shotgun (WGS) entry which is preliminary data.</text>
</comment>
<accession>A0A814NU95</accession>